<gene>
    <name evidence="2" type="ORF">ACHHYP_13217</name>
</gene>
<proteinExistence type="predicted"/>
<keyword evidence="3" id="KW-1185">Reference proteome</keyword>
<sequence length="275" mass="30365">MDVDDFDALALDDTPPTQGLASYDRFVKWVLLSPPAALGDFSAWPADLDALDIEAKADEPQAPSLTDTKLQLAVAEAITEELRDTLFELERECDAVAETAATLIDDQRDAQAHITRLETTILRQLQERDASIADQFALEQKISQLTSDDAPKLRRGPVLSLALPWAGLRSSDPRHSVKKEIEHYEKLLAHAKLSLAEAKADLDLEKFSTRSLEKQCARLQTELIAASTAEDELRRQLDAANASHQALLTKLSLVPQFAAKLYKAKLRRPATEGTS</sequence>
<name>A0A1V9ZFQ1_ACHHY</name>
<comment type="caution">
    <text evidence="2">The sequence shown here is derived from an EMBL/GenBank/DDBJ whole genome shotgun (WGS) entry which is preliminary data.</text>
</comment>
<accession>A0A1V9ZFQ1</accession>
<dbReference type="AlphaFoldDB" id="A0A1V9ZFQ1"/>
<keyword evidence="1" id="KW-0175">Coiled coil</keyword>
<evidence type="ECO:0000313" key="3">
    <source>
        <dbReference type="Proteomes" id="UP000243579"/>
    </source>
</evidence>
<dbReference type="OrthoDB" id="74551at2759"/>
<dbReference type="Proteomes" id="UP000243579">
    <property type="component" value="Unassembled WGS sequence"/>
</dbReference>
<feature type="coiled-coil region" evidence="1">
    <location>
        <begin position="72"/>
        <end position="99"/>
    </location>
</feature>
<protein>
    <submittedName>
        <fullName evidence="2">Uncharacterized protein</fullName>
    </submittedName>
</protein>
<evidence type="ECO:0000256" key="1">
    <source>
        <dbReference type="SAM" id="Coils"/>
    </source>
</evidence>
<dbReference type="EMBL" id="JNBR01000127">
    <property type="protein sequence ID" value="OQR96834.1"/>
    <property type="molecule type" value="Genomic_DNA"/>
</dbReference>
<evidence type="ECO:0000313" key="2">
    <source>
        <dbReference type="EMBL" id="OQR96834.1"/>
    </source>
</evidence>
<organism evidence="2 3">
    <name type="scientific">Achlya hypogyna</name>
    <name type="common">Oomycete</name>
    <name type="synonym">Protoachlya hypogyna</name>
    <dbReference type="NCBI Taxonomy" id="1202772"/>
    <lineage>
        <taxon>Eukaryota</taxon>
        <taxon>Sar</taxon>
        <taxon>Stramenopiles</taxon>
        <taxon>Oomycota</taxon>
        <taxon>Saprolegniomycetes</taxon>
        <taxon>Saprolegniales</taxon>
        <taxon>Achlyaceae</taxon>
        <taxon>Achlya</taxon>
    </lineage>
</organism>
<reference evidence="2 3" key="1">
    <citation type="journal article" date="2014" name="Genome Biol. Evol.">
        <title>The secreted proteins of Achlya hypogyna and Thraustotheca clavata identify the ancestral oomycete secretome and reveal gene acquisitions by horizontal gene transfer.</title>
        <authorList>
            <person name="Misner I."/>
            <person name="Blouin N."/>
            <person name="Leonard G."/>
            <person name="Richards T.A."/>
            <person name="Lane C.E."/>
        </authorList>
    </citation>
    <scope>NUCLEOTIDE SEQUENCE [LARGE SCALE GENOMIC DNA]</scope>
    <source>
        <strain evidence="2 3">ATCC 48635</strain>
    </source>
</reference>